<evidence type="ECO:0000313" key="4">
    <source>
        <dbReference type="EMBL" id="CAE0713952.1"/>
    </source>
</evidence>
<dbReference type="EMBL" id="HBIX01008729">
    <property type="protein sequence ID" value="CAE0713952.1"/>
    <property type="molecule type" value="Transcribed_RNA"/>
</dbReference>
<feature type="compositionally biased region" description="Low complexity" evidence="2">
    <location>
        <begin position="374"/>
        <end position="385"/>
    </location>
</feature>
<feature type="region of interest" description="Disordered" evidence="2">
    <location>
        <begin position="1"/>
        <end position="28"/>
    </location>
</feature>
<dbReference type="SUPFAM" id="SSF57850">
    <property type="entry name" value="RING/U-box"/>
    <property type="match status" value="1"/>
</dbReference>
<evidence type="ECO:0000256" key="2">
    <source>
        <dbReference type="SAM" id="MobiDB-lite"/>
    </source>
</evidence>
<feature type="compositionally biased region" description="Gly residues" evidence="2">
    <location>
        <begin position="504"/>
        <end position="513"/>
    </location>
</feature>
<dbReference type="InterPro" id="IPR013083">
    <property type="entry name" value="Znf_RING/FYVE/PHD"/>
</dbReference>
<evidence type="ECO:0000259" key="3">
    <source>
        <dbReference type="PROSITE" id="PS50089"/>
    </source>
</evidence>
<dbReference type="InterPro" id="IPR051647">
    <property type="entry name" value="Mediator_comp_sub12"/>
</dbReference>
<dbReference type="InterPro" id="IPR001841">
    <property type="entry name" value="Znf_RING"/>
</dbReference>
<feature type="region of interest" description="Disordered" evidence="2">
    <location>
        <begin position="212"/>
        <end position="513"/>
    </location>
</feature>
<keyword evidence="1" id="KW-0479">Metal-binding</keyword>
<sequence>MQPSSRLSQHSQQQLQLQKRQTQQLQPQQGPRITAVRCNLCRKPLCSTVFVLACNCLICEDCTVSHFATNPNCPICNRTMRDTDFKELMIARPPTQNEANQSVYKQIFIKSSPQSKTLHSDDLWNRIQRQSQMHRDGTKFVFRQFLRENVAQTRNFVRIRSTLGGMKDEQSSLKQELNKQKEITESYKKELLVAREKIAEKDRQLAQFRKMFESRTPQSPSSIVSGGSRGGIPHVLEGGAIVAPTRPRRVSDQHGDLVGNVRHDEQYQRAGKSYSPSQPLGSPAPPNPYQQQQQQQLHGGRNRGTIMPPPPINPYSKASSRPLSQQNQNRPVHVPNNSNFAMHNPYQKTTGSSGSYRPHSSPEMTRQPNAMTMSQQSHHQQQRSGSNHHTHYNGSSGGSVASRRSTGSGSSGGRIRHITASTGYSFSGGAAASSAEGGRKRSLSPSSAYAGNRGSGSYHHSHQQQQRHNNNQQQQHNQQRQAPRRSTSYHQQQQQQTLQSHSHSGGGRGTYRR</sequence>
<feature type="compositionally biased region" description="Polar residues" evidence="2">
    <location>
        <begin position="362"/>
        <end position="373"/>
    </location>
</feature>
<dbReference type="PANTHER" id="PTHR46007:SF9">
    <property type="entry name" value="AT HOOK TRANSCRIPTION FACTOR FAMILY-RELATED"/>
    <property type="match status" value="1"/>
</dbReference>
<keyword evidence="1" id="KW-0863">Zinc-finger</keyword>
<gene>
    <name evidence="4" type="ORF">PAUS00366_LOCUS6704</name>
</gene>
<dbReference type="GO" id="GO:0045944">
    <property type="term" value="P:positive regulation of transcription by RNA polymerase II"/>
    <property type="evidence" value="ECO:0007669"/>
    <property type="project" value="TreeGrafter"/>
</dbReference>
<dbReference type="AlphaFoldDB" id="A0A7S4AFE3"/>
<feature type="compositionally biased region" description="Basic and acidic residues" evidence="2">
    <location>
        <begin position="249"/>
        <end position="267"/>
    </location>
</feature>
<accession>A0A7S4AFE3</accession>
<dbReference type="GO" id="GO:0008270">
    <property type="term" value="F:zinc ion binding"/>
    <property type="evidence" value="ECO:0007669"/>
    <property type="project" value="UniProtKB-KW"/>
</dbReference>
<evidence type="ECO:0000256" key="1">
    <source>
        <dbReference type="PROSITE-ProRule" id="PRU00175"/>
    </source>
</evidence>
<proteinExistence type="predicted"/>
<organism evidence="4">
    <name type="scientific">Pseudo-nitzschia australis</name>
    <dbReference type="NCBI Taxonomy" id="44445"/>
    <lineage>
        <taxon>Eukaryota</taxon>
        <taxon>Sar</taxon>
        <taxon>Stramenopiles</taxon>
        <taxon>Ochrophyta</taxon>
        <taxon>Bacillariophyta</taxon>
        <taxon>Bacillariophyceae</taxon>
        <taxon>Bacillariophycidae</taxon>
        <taxon>Bacillariales</taxon>
        <taxon>Bacillariaceae</taxon>
        <taxon>Pseudo-nitzschia</taxon>
    </lineage>
</organism>
<dbReference type="GO" id="GO:0003713">
    <property type="term" value="F:transcription coactivator activity"/>
    <property type="evidence" value="ECO:0007669"/>
    <property type="project" value="TreeGrafter"/>
</dbReference>
<protein>
    <recommendedName>
        <fullName evidence="3">RING-type domain-containing protein</fullName>
    </recommendedName>
</protein>
<dbReference type="Gene3D" id="3.30.40.10">
    <property type="entry name" value="Zinc/RING finger domain, C3HC4 (zinc finger)"/>
    <property type="match status" value="1"/>
</dbReference>
<feature type="domain" description="RING-type" evidence="3">
    <location>
        <begin position="38"/>
        <end position="77"/>
    </location>
</feature>
<feature type="compositionally biased region" description="Low complexity" evidence="2">
    <location>
        <begin position="420"/>
        <end position="436"/>
    </location>
</feature>
<feature type="compositionally biased region" description="Polar residues" evidence="2">
    <location>
        <begin position="316"/>
        <end position="355"/>
    </location>
</feature>
<name>A0A7S4AFE3_9STRA</name>
<reference evidence="4" key="1">
    <citation type="submission" date="2021-01" db="EMBL/GenBank/DDBJ databases">
        <authorList>
            <person name="Corre E."/>
            <person name="Pelletier E."/>
            <person name="Niang G."/>
            <person name="Scheremetjew M."/>
            <person name="Finn R."/>
            <person name="Kale V."/>
            <person name="Holt S."/>
            <person name="Cochrane G."/>
            <person name="Meng A."/>
            <person name="Brown T."/>
            <person name="Cohen L."/>
        </authorList>
    </citation>
    <scope>NUCLEOTIDE SEQUENCE</scope>
    <source>
        <strain evidence="4">10249 10 AB</strain>
    </source>
</reference>
<feature type="compositionally biased region" description="Low complexity" evidence="2">
    <location>
        <begin position="463"/>
        <end position="503"/>
    </location>
</feature>
<dbReference type="PROSITE" id="PS50089">
    <property type="entry name" value="ZF_RING_2"/>
    <property type="match status" value="1"/>
</dbReference>
<feature type="compositionally biased region" description="Low complexity" evidence="2">
    <location>
        <begin position="398"/>
        <end position="408"/>
    </location>
</feature>
<keyword evidence="1" id="KW-0862">Zinc</keyword>
<dbReference type="GO" id="GO:0016592">
    <property type="term" value="C:mediator complex"/>
    <property type="evidence" value="ECO:0007669"/>
    <property type="project" value="TreeGrafter"/>
</dbReference>
<dbReference type="PANTHER" id="PTHR46007">
    <property type="entry name" value="MEDIATOR OF RNA POLYMERASE II TRANSCRIPTION SUBUNIT 12"/>
    <property type="match status" value="1"/>
</dbReference>